<dbReference type="RefSeq" id="WP_014802091.1">
    <property type="nucleotide sequence ID" value="NC_018020.1"/>
</dbReference>
<dbReference type="PATRIC" id="fig|869212.3.peg.898"/>
<reference evidence="1 2" key="1">
    <citation type="submission" date="2012-06" db="EMBL/GenBank/DDBJ databases">
        <title>The complete chromosome of genome of Turneriella parva DSM 21527.</title>
        <authorList>
            <consortium name="US DOE Joint Genome Institute (JGI-PGF)"/>
            <person name="Lucas S."/>
            <person name="Han J."/>
            <person name="Lapidus A."/>
            <person name="Bruce D."/>
            <person name="Goodwin L."/>
            <person name="Pitluck S."/>
            <person name="Peters L."/>
            <person name="Kyrpides N."/>
            <person name="Mavromatis K."/>
            <person name="Ivanova N."/>
            <person name="Mikhailova N."/>
            <person name="Chertkov O."/>
            <person name="Detter J.C."/>
            <person name="Tapia R."/>
            <person name="Han C."/>
            <person name="Land M."/>
            <person name="Hauser L."/>
            <person name="Markowitz V."/>
            <person name="Cheng J.-F."/>
            <person name="Hugenholtz P."/>
            <person name="Woyke T."/>
            <person name="Wu D."/>
            <person name="Gronow S."/>
            <person name="Wellnitz S."/>
            <person name="Brambilla E."/>
            <person name="Klenk H.-P."/>
            <person name="Eisen J.A."/>
        </authorList>
    </citation>
    <scope>NUCLEOTIDE SEQUENCE [LARGE SCALE GENOMIC DNA]</scope>
    <source>
        <strain evidence="2">ATCC BAA-1111 / DSM 21527 / NCTC 11395 / H</strain>
    </source>
</reference>
<dbReference type="STRING" id="869212.Turpa_0924"/>
<dbReference type="InterPro" id="IPR011008">
    <property type="entry name" value="Dimeric_a/b-barrel"/>
</dbReference>
<keyword evidence="2" id="KW-1185">Reference proteome</keyword>
<dbReference type="HOGENOM" id="CLU_136844_0_0_12"/>
<dbReference type="KEGG" id="tpx:Turpa_0924"/>
<protein>
    <recommendedName>
        <fullName evidence="3">RNA signal recognition particle 4.5S RNA</fullName>
    </recommendedName>
</protein>
<dbReference type="Pfam" id="PF07237">
    <property type="entry name" value="DUF1428"/>
    <property type="match status" value="1"/>
</dbReference>
<dbReference type="SUPFAM" id="SSF54909">
    <property type="entry name" value="Dimeric alpha+beta barrel"/>
    <property type="match status" value="1"/>
</dbReference>
<dbReference type="EMBL" id="CP002959">
    <property type="protein sequence ID" value="AFM11573.1"/>
    <property type="molecule type" value="Genomic_DNA"/>
</dbReference>
<dbReference type="InterPro" id="IPR009874">
    <property type="entry name" value="DUF1428"/>
</dbReference>
<dbReference type="AlphaFoldDB" id="I4B2R6"/>
<sequence length="119" mass="13141">MSYIDGFVIPVPLAKKDAYFEMARMAKALYLECGALRVVEAWNDDLQKGKINDFRTAVIAEADEGVVFSWIEWPDKATRDAGNQKIMNDPRMAPAGGLPFSGARLIFGGFSVFSDTDNT</sequence>
<evidence type="ECO:0000313" key="2">
    <source>
        <dbReference type="Proteomes" id="UP000006048"/>
    </source>
</evidence>
<evidence type="ECO:0000313" key="1">
    <source>
        <dbReference type="EMBL" id="AFM11573.1"/>
    </source>
</evidence>
<dbReference type="OrthoDB" id="9792392at2"/>
<evidence type="ECO:0008006" key="3">
    <source>
        <dbReference type="Google" id="ProtNLM"/>
    </source>
</evidence>
<proteinExistence type="predicted"/>
<dbReference type="Gene3D" id="3.30.70.100">
    <property type="match status" value="1"/>
</dbReference>
<gene>
    <name evidence="1" type="ordered locus">Turpa_0924</name>
</gene>
<dbReference type="PIRSF" id="PIRSF007028">
    <property type="entry name" value="UCP007028"/>
    <property type="match status" value="1"/>
</dbReference>
<accession>I4B2R6</accession>
<name>I4B2R6_TURPD</name>
<organism evidence="1 2">
    <name type="scientific">Turneriella parva (strain ATCC BAA-1111 / DSM 21527 / NCTC 11395 / H)</name>
    <name type="common">Leptospira parva</name>
    <dbReference type="NCBI Taxonomy" id="869212"/>
    <lineage>
        <taxon>Bacteria</taxon>
        <taxon>Pseudomonadati</taxon>
        <taxon>Spirochaetota</taxon>
        <taxon>Spirochaetia</taxon>
        <taxon>Leptospirales</taxon>
        <taxon>Leptospiraceae</taxon>
        <taxon>Turneriella</taxon>
    </lineage>
</organism>
<dbReference type="Proteomes" id="UP000006048">
    <property type="component" value="Chromosome"/>
</dbReference>